<reference evidence="1 2" key="1">
    <citation type="submission" date="2016-04" db="EMBL/GenBank/DDBJ databases">
        <title>Draft Genome Assembly of the Bloom-forming Cyanobacterium Nodularia spumigena Strain CENA596 in Shrimp Production Ponds.</title>
        <authorList>
            <person name="Popin R.V."/>
            <person name="Rigonato J."/>
            <person name="Abreu V.A."/>
            <person name="Andreote A.P."/>
            <person name="Silveira S.B."/>
            <person name="Odebrecht C."/>
            <person name="Fiore M.F."/>
        </authorList>
    </citation>
    <scope>NUCLEOTIDE SEQUENCE [LARGE SCALE GENOMIC DNA]</scope>
    <source>
        <strain evidence="1 2">CENA596</strain>
    </source>
</reference>
<dbReference type="AlphaFoldDB" id="A0A166IT97"/>
<dbReference type="Pfam" id="PF08852">
    <property type="entry name" value="DUF1822"/>
    <property type="match status" value="1"/>
</dbReference>
<protein>
    <recommendedName>
        <fullName evidence="3">DUF1822 domain-containing protein</fullName>
    </recommendedName>
</protein>
<name>A0A166IT97_NODSP</name>
<dbReference type="EMBL" id="LWAJ01000219">
    <property type="protein sequence ID" value="KZL48817.1"/>
    <property type="molecule type" value="Genomic_DNA"/>
</dbReference>
<evidence type="ECO:0000313" key="2">
    <source>
        <dbReference type="Proteomes" id="UP000076555"/>
    </source>
</evidence>
<sequence>MSNMATISTFTGPISTVARRLAEKWSRQQATPEKSQQVLLNTLSVSFVNFYLECIGFETYLEASDSWNVVQQTLMDVADLLIKNIGKLECRPVLENAQFVYVPPEVQSNRIGYVAVQISESLQSAKLLGFVKEVSIDNLPINQLQPLENLLDYLECLELQTTKYKSQNLGLSSQNVVNLKRWFENIFESGWSTIESIFLTEPAWQFRSAESGFQNYVERAKLIDLGITANKASVGIVVKVSRDESNFDEMKIIVELNPTNGQDYLPSSLHVMILDEEATAVMEAKAKNDNKKISLEFNAIVGDNFSVKIALEDISVIENFVI</sequence>
<organism evidence="1 2">
    <name type="scientific">Nodularia spumigena CENA596</name>
    <dbReference type="NCBI Taxonomy" id="1819295"/>
    <lineage>
        <taxon>Bacteria</taxon>
        <taxon>Bacillati</taxon>
        <taxon>Cyanobacteriota</taxon>
        <taxon>Cyanophyceae</taxon>
        <taxon>Nostocales</taxon>
        <taxon>Nodulariaceae</taxon>
        <taxon>Nodularia</taxon>
    </lineage>
</organism>
<evidence type="ECO:0000313" key="1">
    <source>
        <dbReference type="EMBL" id="KZL48817.1"/>
    </source>
</evidence>
<dbReference type="InterPro" id="IPR014951">
    <property type="entry name" value="DUF1822"/>
</dbReference>
<dbReference type="RefSeq" id="WP_063873654.1">
    <property type="nucleotide sequence ID" value="NZ_CAWMRI010000219.1"/>
</dbReference>
<accession>A0A166IT97</accession>
<dbReference type="Proteomes" id="UP000076555">
    <property type="component" value="Unassembled WGS sequence"/>
</dbReference>
<evidence type="ECO:0008006" key="3">
    <source>
        <dbReference type="Google" id="ProtNLM"/>
    </source>
</evidence>
<proteinExistence type="predicted"/>
<gene>
    <name evidence="1" type="ORF">A2T98_16145</name>
</gene>
<comment type="caution">
    <text evidence="1">The sequence shown here is derived from an EMBL/GenBank/DDBJ whole genome shotgun (WGS) entry which is preliminary data.</text>
</comment>